<evidence type="ECO:0000259" key="2">
    <source>
        <dbReference type="Pfam" id="PF18962"/>
    </source>
</evidence>
<feature type="domain" description="Secretion system C-terminal sorting" evidence="2">
    <location>
        <begin position="560"/>
        <end position="637"/>
    </location>
</feature>
<dbReference type="Gene3D" id="2.60.120.260">
    <property type="entry name" value="Galactose-binding domain-like"/>
    <property type="match status" value="1"/>
</dbReference>
<reference evidence="3 4" key="1">
    <citation type="submission" date="2018-01" db="EMBL/GenBank/DDBJ databases">
        <title>A novel member of the phylum Bacteroidetes isolated from glacier ice.</title>
        <authorList>
            <person name="Liu Q."/>
            <person name="Xin Y.-H."/>
        </authorList>
    </citation>
    <scope>NUCLEOTIDE SEQUENCE [LARGE SCALE GENOMIC DNA]</scope>
    <source>
        <strain evidence="3 4">RB1R16</strain>
    </source>
</reference>
<dbReference type="Pfam" id="PF18962">
    <property type="entry name" value="Por_Secre_tail"/>
    <property type="match status" value="1"/>
</dbReference>
<gene>
    <name evidence="3" type="ORF">CJD36_008995</name>
</gene>
<dbReference type="InterPro" id="IPR013783">
    <property type="entry name" value="Ig-like_fold"/>
</dbReference>
<dbReference type="EMBL" id="PPSL01000002">
    <property type="protein sequence ID" value="PQJ11919.1"/>
    <property type="molecule type" value="Genomic_DNA"/>
</dbReference>
<name>A0A2S7SYC5_9BACT</name>
<dbReference type="AlphaFoldDB" id="A0A2S7SYC5"/>
<feature type="chain" id="PRO_5015505869" description="Secretion system C-terminal sorting domain-containing protein" evidence="1">
    <location>
        <begin position="21"/>
        <end position="639"/>
    </location>
</feature>
<protein>
    <recommendedName>
        <fullName evidence="2">Secretion system C-terminal sorting domain-containing protein</fullName>
    </recommendedName>
</protein>
<dbReference type="InterPro" id="IPR026444">
    <property type="entry name" value="Secre_tail"/>
</dbReference>
<dbReference type="NCBIfam" id="TIGR04183">
    <property type="entry name" value="Por_Secre_tail"/>
    <property type="match status" value="1"/>
</dbReference>
<dbReference type="RefSeq" id="WP_105038799.1">
    <property type="nucleotide sequence ID" value="NZ_PPSL01000002.1"/>
</dbReference>
<sequence>MKNLLLTGLAVAALSLPASAQQRMTLHEEFTGENCPPCASTNPTFWALCDLAANANKIIHISYMSPIPSSGWFYMQTQAMSDTRISYYSVPFAPYGRYDGHVPNATASSPGHPGYFTQADIDAEYAVASPFNMTVTNAWNATYDSIVTTVNVTCVTAYTGTAVYLRTALIQTCNFPSPPGTNGESDFENVVRAMYPSALGTSVPATWTVGMTQTYTITGAVPSFVEKDKAPYMVVWIQNDGDKVIAQAAKGTPLPGVPNDAAITTVNAPGFVCVANGPYTAAHSVVLKNAGSNPITSATIYYQVDGAGAFLSTPWTGTLAPGASTTVTMPSTTPTVTGAFYHSFYDSVANVNGGADQNGGNNTMGAAYFTESTNALALPYNTSFQSTDLGKFWYTDNNNNQKTWNAYTNTAGLGHNSTIAEKFDCYNFASGESEVLTLPEVATASTSTIEFWVAYAQYDATSNDQLEVVYSTNCGSSWTSLWSAAGTALTPALTTTSGFTPTSAQYVHKAQDISAVPAGSVIGFRATSNYGNNIWIDDVTLRAGGVGVNNVTEQASEVSVFPNPATSETNLTFNLTAATNVSVEVYDAVGRVVFSVPAQQMNTGAHSINIPVANMANGVYNVVMTTEAGKTTQRFTVAK</sequence>
<keyword evidence="4" id="KW-1185">Reference proteome</keyword>
<accession>A0A2S7SYC5</accession>
<dbReference type="Proteomes" id="UP000239872">
    <property type="component" value="Unassembled WGS sequence"/>
</dbReference>
<comment type="caution">
    <text evidence="3">The sequence shown here is derived from an EMBL/GenBank/DDBJ whole genome shotgun (WGS) entry which is preliminary data.</text>
</comment>
<proteinExistence type="predicted"/>
<evidence type="ECO:0000256" key="1">
    <source>
        <dbReference type="SAM" id="SignalP"/>
    </source>
</evidence>
<organism evidence="3 4">
    <name type="scientific">Flavipsychrobacter stenotrophus</name>
    <dbReference type="NCBI Taxonomy" id="2077091"/>
    <lineage>
        <taxon>Bacteria</taxon>
        <taxon>Pseudomonadati</taxon>
        <taxon>Bacteroidota</taxon>
        <taxon>Chitinophagia</taxon>
        <taxon>Chitinophagales</taxon>
        <taxon>Chitinophagaceae</taxon>
        <taxon>Flavipsychrobacter</taxon>
    </lineage>
</organism>
<dbReference type="Gene3D" id="2.60.40.10">
    <property type="entry name" value="Immunoglobulins"/>
    <property type="match status" value="2"/>
</dbReference>
<keyword evidence="1" id="KW-0732">Signal</keyword>
<evidence type="ECO:0000313" key="3">
    <source>
        <dbReference type="EMBL" id="PQJ11919.1"/>
    </source>
</evidence>
<dbReference type="OrthoDB" id="6278496at2"/>
<feature type="signal peptide" evidence="1">
    <location>
        <begin position="1"/>
        <end position="20"/>
    </location>
</feature>
<evidence type="ECO:0000313" key="4">
    <source>
        <dbReference type="Proteomes" id="UP000239872"/>
    </source>
</evidence>